<dbReference type="AlphaFoldDB" id="A0A3M7TB05"/>
<accession>A0A3M7TB05</accession>
<sequence length="70" mass="8044">MESLLINGHLFADGTFDITPRLFLQVYTIHAIINEKCLPLIYCLMPGKIKALYSRVLDVTKSRLKINQNH</sequence>
<organism evidence="1 2">
    <name type="scientific">Brachionus plicatilis</name>
    <name type="common">Marine rotifer</name>
    <name type="synonym">Brachionus muelleri</name>
    <dbReference type="NCBI Taxonomy" id="10195"/>
    <lineage>
        <taxon>Eukaryota</taxon>
        <taxon>Metazoa</taxon>
        <taxon>Spiralia</taxon>
        <taxon>Gnathifera</taxon>
        <taxon>Rotifera</taxon>
        <taxon>Eurotatoria</taxon>
        <taxon>Monogononta</taxon>
        <taxon>Pseudotrocha</taxon>
        <taxon>Ploima</taxon>
        <taxon>Brachionidae</taxon>
        <taxon>Brachionus</taxon>
    </lineage>
</organism>
<reference evidence="1 2" key="1">
    <citation type="journal article" date="2018" name="Sci. Rep.">
        <title>Genomic signatures of local adaptation to the degree of environmental predictability in rotifers.</title>
        <authorList>
            <person name="Franch-Gras L."/>
            <person name="Hahn C."/>
            <person name="Garcia-Roger E.M."/>
            <person name="Carmona M.J."/>
            <person name="Serra M."/>
            <person name="Gomez A."/>
        </authorList>
    </citation>
    <scope>NUCLEOTIDE SEQUENCE [LARGE SCALE GENOMIC DNA]</scope>
    <source>
        <strain evidence="1">HYR1</strain>
    </source>
</reference>
<protein>
    <submittedName>
        <fullName evidence="1">Uncharacterized protein</fullName>
    </submittedName>
</protein>
<proteinExistence type="predicted"/>
<name>A0A3M7TB05_BRAPC</name>
<evidence type="ECO:0000313" key="1">
    <source>
        <dbReference type="EMBL" id="RNA44990.1"/>
    </source>
</evidence>
<dbReference type="EMBL" id="REGN01000042">
    <property type="protein sequence ID" value="RNA44990.1"/>
    <property type="molecule type" value="Genomic_DNA"/>
</dbReference>
<dbReference type="Proteomes" id="UP000276133">
    <property type="component" value="Unassembled WGS sequence"/>
</dbReference>
<evidence type="ECO:0000313" key="2">
    <source>
        <dbReference type="Proteomes" id="UP000276133"/>
    </source>
</evidence>
<keyword evidence="2" id="KW-1185">Reference proteome</keyword>
<comment type="caution">
    <text evidence="1">The sequence shown here is derived from an EMBL/GenBank/DDBJ whole genome shotgun (WGS) entry which is preliminary data.</text>
</comment>
<dbReference type="OrthoDB" id="10057996at2759"/>
<gene>
    <name evidence="1" type="ORF">BpHYR1_007574</name>
</gene>